<proteinExistence type="predicted"/>
<protein>
    <recommendedName>
        <fullName evidence="1">DNA-PKcs N-terminal domain-containing protein</fullName>
    </recommendedName>
</protein>
<gene>
    <name evidence="2" type="ORF">PHYBOEH_000003</name>
</gene>
<organism evidence="2 3">
    <name type="scientific">Phytophthora boehmeriae</name>
    <dbReference type="NCBI Taxonomy" id="109152"/>
    <lineage>
        <taxon>Eukaryota</taxon>
        <taxon>Sar</taxon>
        <taxon>Stramenopiles</taxon>
        <taxon>Oomycota</taxon>
        <taxon>Peronosporomycetes</taxon>
        <taxon>Peronosporales</taxon>
        <taxon>Peronosporaceae</taxon>
        <taxon>Phytophthora</taxon>
    </lineage>
</organism>
<feature type="domain" description="DNA-PKcs N-terminal" evidence="1">
    <location>
        <begin position="60"/>
        <end position="242"/>
    </location>
</feature>
<reference evidence="2" key="1">
    <citation type="submission" date="2021-02" db="EMBL/GenBank/DDBJ databases">
        <authorList>
            <person name="Palmer J.M."/>
        </authorList>
    </citation>
    <scope>NUCLEOTIDE SEQUENCE</scope>
    <source>
        <strain evidence="2">SCRP23</strain>
    </source>
</reference>
<dbReference type="Pfam" id="PF20500">
    <property type="entry name" value="DNA-PKcs_N"/>
    <property type="match status" value="1"/>
</dbReference>
<dbReference type="Proteomes" id="UP000693981">
    <property type="component" value="Unassembled WGS sequence"/>
</dbReference>
<dbReference type="OrthoDB" id="156023at2759"/>
<comment type="caution">
    <text evidence="2">The sequence shown here is derived from an EMBL/GenBank/DDBJ whole genome shotgun (WGS) entry which is preliminary data.</text>
</comment>
<dbReference type="AlphaFoldDB" id="A0A8T1X8D4"/>
<accession>A0A8T1X8D4</accession>
<sequence length="261" mass="29167">MTDTLVEVSDKLGERLKELSAFLENQHAVDSVEETLGHLRAEVDAAMVRSRARAQQCAILLFQSSDPPSLLRFLAASADFADDIRKRDIAHTRAGVLELLAAFLESYGENRALSKQHVVAIYKACQGTARADAFNRVKAQALSVVINVLRFCDKQVSSEDIEPGEYVDKLFYDIKFSKATQTAKGQMLEVIGHLVQKFPEDVKGLVPPLLSWIEGELQKQFASNSPEMLLVNGLLFALARLLECEPERYIHNEGMRKKVYS</sequence>
<dbReference type="InterPro" id="IPR046804">
    <property type="entry name" value="DNA-PKcs_N"/>
</dbReference>
<name>A0A8T1X8D4_9STRA</name>
<dbReference type="EMBL" id="JAGDFL010000001">
    <property type="protein sequence ID" value="KAG7402295.1"/>
    <property type="molecule type" value="Genomic_DNA"/>
</dbReference>
<evidence type="ECO:0000313" key="3">
    <source>
        <dbReference type="Proteomes" id="UP000693981"/>
    </source>
</evidence>
<evidence type="ECO:0000313" key="2">
    <source>
        <dbReference type="EMBL" id="KAG7402295.1"/>
    </source>
</evidence>
<keyword evidence="3" id="KW-1185">Reference proteome</keyword>
<evidence type="ECO:0000259" key="1">
    <source>
        <dbReference type="Pfam" id="PF20500"/>
    </source>
</evidence>